<accession>A8GMW4</accession>
<dbReference type="AlphaFoldDB" id="A8GMW4"/>
<dbReference type="EMBL" id="CP000847">
    <property type="protein sequence ID" value="ABV74739.1"/>
    <property type="molecule type" value="Genomic_DNA"/>
</dbReference>
<sequence>MGSYEKLKENPWLAVLQILMKYINEPNLFDKWQEIS</sequence>
<evidence type="ECO:0000313" key="1">
    <source>
        <dbReference type="EMBL" id="ABV74739.1"/>
    </source>
</evidence>
<organism evidence="1 2">
    <name type="scientific">Rickettsia akari (strain Hartford)</name>
    <dbReference type="NCBI Taxonomy" id="293614"/>
    <lineage>
        <taxon>Bacteria</taxon>
        <taxon>Pseudomonadati</taxon>
        <taxon>Pseudomonadota</taxon>
        <taxon>Alphaproteobacteria</taxon>
        <taxon>Rickettsiales</taxon>
        <taxon>Rickettsiaceae</taxon>
        <taxon>Rickettsieae</taxon>
        <taxon>Rickettsia</taxon>
        <taxon>spotted fever group</taxon>
    </lineage>
</organism>
<keyword evidence="2" id="KW-1185">Reference proteome</keyword>
<gene>
    <name evidence="1" type="ordered locus">A1C_02160</name>
</gene>
<name>A8GMW4_RICAH</name>
<reference evidence="1" key="1">
    <citation type="submission" date="2007-09" db="EMBL/GenBank/DDBJ databases">
        <title>Complete Genome Sequence of Rickettsia akari.</title>
        <authorList>
            <person name="Madan A."/>
            <person name="Fahey J."/>
            <person name="Helton E."/>
            <person name="Ketteman M."/>
            <person name="Madan A."/>
            <person name="Rodrigues S."/>
            <person name="Sanchez A."/>
            <person name="Whiting M."/>
            <person name="Dasch G."/>
            <person name="Eremeeva M."/>
        </authorList>
    </citation>
    <scope>NUCLEOTIDE SEQUENCE</scope>
    <source>
        <strain evidence="1">Hartford</strain>
    </source>
</reference>
<dbReference type="Proteomes" id="UP000006830">
    <property type="component" value="Chromosome"/>
</dbReference>
<evidence type="ECO:0000313" key="2">
    <source>
        <dbReference type="Proteomes" id="UP000006830"/>
    </source>
</evidence>
<protein>
    <submittedName>
        <fullName evidence="1">Transposase and inactivated derivative</fullName>
    </submittedName>
</protein>
<proteinExistence type="predicted"/>
<dbReference type="KEGG" id="rak:A1C_02160"/>
<dbReference type="HOGENOM" id="CLU_3358159_0_0_5"/>